<comment type="caution">
    <text evidence="1">The sequence shown here is derived from an EMBL/GenBank/DDBJ whole genome shotgun (WGS) entry which is preliminary data.</text>
</comment>
<dbReference type="AlphaFoldDB" id="A0A7C9PEJ0"/>
<sequence length="122" mass="13891">MQEKLQRLTRSTMTEAQRACHDLLCDVFHGEHHAPERIYAFGRGIKCHAESHRLSTFDFDYLTRLVVLAHDACVRVEVVSSGPGRIGLVLHKRAGRTGSSYDRHPTMEEAIERVRPKRLQAA</sequence>
<proteinExistence type="predicted"/>
<dbReference type="RefSeq" id="WP_163455626.1">
    <property type="nucleotide sequence ID" value="NZ_JAAGOH010000001.1"/>
</dbReference>
<reference evidence="1 2" key="1">
    <citation type="submission" date="2020-02" db="EMBL/GenBank/DDBJ databases">
        <title>Ideonella bacterium strain TBM-1.</title>
        <authorList>
            <person name="Chen W.-M."/>
        </authorList>
    </citation>
    <scope>NUCLEOTIDE SEQUENCE [LARGE SCALE GENOMIC DNA]</scope>
    <source>
        <strain evidence="1 2">TBM-1</strain>
    </source>
</reference>
<keyword evidence="2" id="KW-1185">Reference proteome</keyword>
<accession>A0A7C9PEJ0</accession>
<name>A0A7C9PEJ0_9BURK</name>
<evidence type="ECO:0000313" key="2">
    <source>
        <dbReference type="Proteomes" id="UP000484255"/>
    </source>
</evidence>
<evidence type="ECO:0000313" key="1">
    <source>
        <dbReference type="EMBL" id="NDY89775.1"/>
    </source>
</evidence>
<dbReference type="EMBL" id="JAAGOH010000001">
    <property type="protein sequence ID" value="NDY89775.1"/>
    <property type="molecule type" value="Genomic_DNA"/>
</dbReference>
<protein>
    <submittedName>
        <fullName evidence="1">Uncharacterized protein</fullName>
    </submittedName>
</protein>
<gene>
    <name evidence="1" type="ORF">G3A44_01045</name>
</gene>
<dbReference type="Proteomes" id="UP000484255">
    <property type="component" value="Unassembled WGS sequence"/>
</dbReference>
<organism evidence="1 2">
    <name type="scientific">Ideonella livida</name>
    <dbReference type="NCBI Taxonomy" id="2707176"/>
    <lineage>
        <taxon>Bacteria</taxon>
        <taxon>Pseudomonadati</taxon>
        <taxon>Pseudomonadota</taxon>
        <taxon>Betaproteobacteria</taxon>
        <taxon>Burkholderiales</taxon>
        <taxon>Sphaerotilaceae</taxon>
        <taxon>Ideonella</taxon>
    </lineage>
</organism>